<keyword evidence="2" id="KW-1185">Reference proteome</keyword>
<gene>
    <name evidence="1" type="ORF">VNO77_25356</name>
</gene>
<sequence length="159" mass="18268">MGNCMACHSQPKKQTRGPLIEGREMEVDASVSVEGMDSTSSKRYTLLRRRMQHGEVYQLAPFMMQSGMPLAPCRTTDNRKVKTRIVKIVVTAQEFQLLLSGSKKFQNKGRVGWVRQSFRMRGCQKWLPSLPTILETRNSIDFQVYFTFRLSVDRFGKLG</sequence>
<dbReference type="AlphaFoldDB" id="A0AAN9L800"/>
<proteinExistence type="predicted"/>
<accession>A0AAN9L800</accession>
<organism evidence="1 2">
    <name type="scientific">Canavalia gladiata</name>
    <name type="common">Sword bean</name>
    <name type="synonym">Dolichos gladiatus</name>
    <dbReference type="NCBI Taxonomy" id="3824"/>
    <lineage>
        <taxon>Eukaryota</taxon>
        <taxon>Viridiplantae</taxon>
        <taxon>Streptophyta</taxon>
        <taxon>Embryophyta</taxon>
        <taxon>Tracheophyta</taxon>
        <taxon>Spermatophyta</taxon>
        <taxon>Magnoliopsida</taxon>
        <taxon>eudicotyledons</taxon>
        <taxon>Gunneridae</taxon>
        <taxon>Pentapetalae</taxon>
        <taxon>rosids</taxon>
        <taxon>fabids</taxon>
        <taxon>Fabales</taxon>
        <taxon>Fabaceae</taxon>
        <taxon>Papilionoideae</taxon>
        <taxon>50 kb inversion clade</taxon>
        <taxon>NPAAA clade</taxon>
        <taxon>indigoferoid/millettioid clade</taxon>
        <taxon>Phaseoleae</taxon>
        <taxon>Canavalia</taxon>
    </lineage>
</organism>
<name>A0AAN9L800_CANGL</name>
<dbReference type="Proteomes" id="UP001367508">
    <property type="component" value="Unassembled WGS sequence"/>
</dbReference>
<protein>
    <submittedName>
        <fullName evidence="1">Uncharacterized protein</fullName>
    </submittedName>
</protein>
<dbReference type="EMBL" id="JAYMYQ010000005">
    <property type="protein sequence ID" value="KAK7331140.1"/>
    <property type="molecule type" value="Genomic_DNA"/>
</dbReference>
<reference evidence="1 2" key="1">
    <citation type="submission" date="2024-01" db="EMBL/GenBank/DDBJ databases">
        <title>The genomes of 5 underutilized Papilionoideae crops provide insights into root nodulation and disease resistanc.</title>
        <authorList>
            <person name="Jiang F."/>
        </authorList>
    </citation>
    <scope>NUCLEOTIDE SEQUENCE [LARGE SCALE GENOMIC DNA]</scope>
    <source>
        <strain evidence="1">LVBAO_FW01</strain>
        <tissue evidence="1">Leaves</tissue>
    </source>
</reference>
<evidence type="ECO:0000313" key="2">
    <source>
        <dbReference type="Proteomes" id="UP001367508"/>
    </source>
</evidence>
<evidence type="ECO:0000313" key="1">
    <source>
        <dbReference type="EMBL" id="KAK7331140.1"/>
    </source>
</evidence>
<comment type="caution">
    <text evidence="1">The sequence shown here is derived from an EMBL/GenBank/DDBJ whole genome shotgun (WGS) entry which is preliminary data.</text>
</comment>